<protein>
    <recommendedName>
        <fullName evidence="1">Serine acetyltransferase</fullName>
    </recommendedName>
</protein>
<evidence type="ECO:0000313" key="7">
    <source>
        <dbReference type="Proteomes" id="UP000199306"/>
    </source>
</evidence>
<keyword evidence="3 6" id="KW-0808">Transferase</keyword>
<dbReference type="Pfam" id="PF06426">
    <property type="entry name" value="SATase_N"/>
    <property type="match status" value="1"/>
</dbReference>
<dbReference type="SUPFAM" id="SSF51161">
    <property type="entry name" value="Trimeric LpxA-like enzymes"/>
    <property type="match status" value="1"/>
</dbReference>
<keyword evidence="2" id="KW-0028">Amino-acid biosynthesis</keyword>
<feature type="domain" description="Serine acetyltransferase N-terminal" evidence="5">
    <location>
        <begin position="59"/>
        <end position="126"/>
    </location>
</feature>
<dbReference type="GO" id="GO:0006535">
    <property type="term" value="P:cysteine biosynthetic process from serine"/>
    <property type="evidence" value="ECO:0007669"/>
    <property type="project" value="InterPro"/>
</dbReference>
<dbReference type="Gene3D" id="2.160.10.10">
    <property type="entry name" value="Hexapeptide repeat proteins"/>
    <property type="match status" value="1"/>
</dbReference>
<dbReference type="RefSeq" id="WP_092018712.1">
    <property type="nucleotide sequence ID" value="NZ_JBHUFO010000002.1"/>
</dbReference>
<sequence length="267" mass="29987">MLPQAFLQHLSYKHSKTETFPSTSEVQRLFTELVLTLFPEQTQKHLSCTEELQEVFDKIEFSLAKMLAGMQNHLEENAAAISSKFLEKIPEIYRLLNTDIQAILNGDPAAQSEYEIVRAYPGFYAIAFYRLAHGLHELNVPLIPRILTEYAHSKTGIDIHPGAEIDEYFFIDHGTGIVIGETTHIGKHVKLYQGVTLGALSVSKEMASMKRHPTIEDHVVIYAGATILGGETIVGHNSIVGGNVWLTRSLKPYTKIYHQESTRVIQD</sequence>
<accession>A0A1I5WPC4</accession>
<gene>
    <name evidence="6" type="ORF">SAMN04515674_11271</name>
</gene>
<reference evidence="6 7" key="1">
    <citation type="submission" date="2016-10" db="EMBL/GenBank/DDBJ databases">
        <authorList>
            <person name="de Groot N.N."/>
        </authorList>
    </citation>
    <scope>NUCLEOTIDE SEQUENCE [LARGE SCALE GENOMIC DNA]</scope>
    <source>
        <strain evidence="7">E92,LMG 26720,CCM 7988</strain>
    </source>
</reference>
<dbReference type="InterPro" id="IPR010493">
    <property type="entry name" value="Ser_AcTrfase_N"/>
</dbReference>
<dbReference type="STRING" id="1079859.SAMN04515674_11271"/>
<dbReference type="CDD" id="cd03354">
    <property type="entry name" value="LbH_SAT"/>
    <property type="match status" value="1"/>
</dbReference>
<dbReference type="Gene3D" id="1.10.3130.10">
    <property type="entry name" value="serine acetyltransferase, domain 1"/>
    <property type="match status" value="1"/>
</dbReference>
<evidence type="ECO:0000256" key="1">
    <source>
        <dbReference type="ARBA" id="ARBA00018522"/>
    </source>
</evidence>
<dbReference type="AlphaFoldDB" id="A0A1I5WPC4"/>
<evidence type="ECO:0000256" key="2">
    <source>
        <dbReference type="ARBA" id="ARBA00022605"/>
    </source>
</evidence>
<dbReference type="InterPro" id="IPR011004">
    <property type="entry name" value="Trimer_LpxA-like_sf"/>
</dbReference>
<dbReference type="InterPro" id="IPR042122">
    <property type="entry name" value="Ser_AcTrfase_N_sf"/>
</dbReference>
<proteinExistence type="predicted"/>
<dbReference type="EMBL" id="FOXH01000012">
    <property type="protein sequence ID" value="SFQ21246.1"/>
    <property type="molecule type" value="Genomic_DNA"/>
</dbReference>
<evidence type="ECO:0000256" key="3">
    <source>
        <dbReference type="ARBA" id="ARBA00022679"/>
    </source>
</evidence>
<dbReference type="PANTHER" id="PTHR42811">
    <property type="entry name" value="SERINE ACETYLTRANSFERASE"/>
    <property type="match status" value="1"/>
</dbReference>
<evidence type="ECO:0000256" key="4">
    <source>
        <dbReference type="ARBA" id="ARBA00023315"/>
    </source>
</evidence>
<dbReference type="InterPro" id="IPR045304">
    <property type="entry name" value="LbH_SAT"/>
</dbReference>
<evidence type="ECO:0000313" key="6">
    <source>
        <dbReference type="EMBL" id="SFQ21246.1"/>
    </source>
</evidence>
<dbReference type="GO" id="GO:0009001">
    <property type="term" value="F:serine O-acetyltransferase activity"/>
    <property type="evidence" value="ECO:0007669"/>
    <property type="project" value="InterPro"/>
</dbReference>
<dbReference type="Proteomes" id="UP000199306">
    <property type="component" value="Unassembled WGS sequence"/>
</dbReference>
<keyword evidence="7" id="KW-1185">Reference proteome</keyword>
<evidence type="ECO:0000259" key="5">
    <source>
        <dbReference type="Pfam" id="PF06426"/>
    </source>
</evidence>
<organism evidence="6 7">
    <name type="scientific">Pseudarcicella hirudinis</name>
    <dbReference type="NCBI Taxonomy" id="1079859"/>
    <lineage>
        <taxon>Bacteria</taxon>
        <taxon>Pseudomonadati</taxon>
        <taxon>Bacteroidota</taxon>
        <taxon>Cytophagia</taxon>
        <taxon>Cytophagales</taxon>
        <taxon>Flectobacillaceae</taxon>
        <taxon>Pseudarcicella</taxon>
    </lineage>
</organism>
<dbReference type="OrthoDB" id="9801456at2"/>
<keyword evidence="4" id="KW-0012">Acyltransferase</keyword>
<dbReference type="GO" id="GO:0005737">
    <property type="term" value="C:cytoplasm"/>
    <property type="evidence" value="ECO:0007669"/>
    <property type="project" value="InterPro"/>
</dbReference>
<name>A0A1I5WPC4_9BACT</name>